<proteinExistence type="inferred from homology"/>
<dbReference type="InterPro" id="IPR027417">
    <property type="entry name" value="P-loop_NTPase"/>
</dbReference>
<gene>
    <name evidence="5" type="primary">tadA</name>
    <name evidence="5" type="ORF">HA052_21610</name>
</gene>
<keyword evidence="6" id="KW-1185">Reference proteome</keyword>
<evidence type="ECO:0000313" key="5">
    <source>
        <dbReference type="EMBL" id="NHR07791.1"/>
    </source>
</evidence>
<dbReference type="PANTHER" id="PTHR30258:SF2">
    <property type="entry name" value="COMG OPERON PROTEIN 1"/>
    <property type="match status" value="1"/>
</dbReference>
<dbReference type="CDD" id="cd01129">
    <property type="entry name" value="PulE-GspE-like"/>
    <property type="match status" value="1"/>
</dbReference>
<keyword evidence="2" id="KW-0547">Nucleotide-binding</keyword>
<dbReference type="PANTHER" id="PTHR30258">
    <property type="entry name" value="TYPE II SECRETION SYSTEM PROTEIN GSPE-RELATED"/>
    <property type="match status" value="1"/>
</dbReference>
<comment type="caution">
    <text evidence="5">The sequence shown here is derived from an EMBL/GenBank/DDBJ whole genome shotgun (WGS) entry which is preliminary data.</text>
</comment>
<dbReference type="Proteomes" id="UP001515641">
    <property type="component" value="Unassembled WGS sequence"/>
</dbReference>
<evidence type="ECO:0000256" key="1">
    <source>
        <dbReference type="ARBA" id="ARBA00006611"/>
    </source>
</evidence>
<dbReference type="SUPFAM" id="SSF52540">
    <property type="entry name" value="P-loop containing nucleoside triphosphate hydrolases"/>
    <property type="match status" value="1"/>
</dbReference>
<sequence>MITPDQEDGYPIPHFSEFDKLSQHEQNEIMVLKSGNTPEATIERLLCRVFLYAIKTRSADVHITATGDSLSPKVQLSVKTPGGLLNFPYLGPAGKHFRDKMFQLCNTANGGTTPPLIATRFDMTLPESFARGLGLQPIEGTPYQVDMRVQYNRTFRGFSFITRLLDQQTAPKLEEFRLTQALLGEIKKALNQQAGLFLVTGPTGSGKSTFLKACLDYLNNGKRVIYTVEDPVEYTISGEAPIHQIQVSGEVKFSDALRAGLRSAPDVIFIGEIRDEETMLIAMQAAQTGHFVLATLHANTGILTVSRALDLLNNKAQDAPRLATTLKFVVATRLLNMYEGSTVKRELTYAEASWLKNNGIPATLYVNEVTGVKNGKKVSVMEAFYVDSEMQDRIASPEFRSEDIYNIAKEQIQYESLPMAGARMVDEGYCILDECSTMLEGDRSAQHSLSMRALMAKTMGISLGDVSKTLDAFYLARQAGGTPHLEDFVKGLNHDMPVFEMEKK</sequence>
<evidence type="ECO:0000313" key="6">
    <source>
        <dbReference type="Proteomes" id="UP001515641"/>
    </source>
</evidence>
<evidence type="ECO:0000259" key="4">
    <source>
        <dbReference type="SMART" id="SM00382"/>
    </source>
</evidence>
<evidence type="ECO:0000256" key="3">
    <source>
        <dbReference type="ARBA" id="ARBA00022840"/>
    </source>
</evidence>
<dbReference type="Pfam" id="PF00437">
    <property type="entry name" value="T2SSE"/>
    <property type="match status" value="1"/>
</dbReference>
<evidence type="ECO:0000256" key="2">
    <source>
        <dbReference type="ARBA" id="ARBA00022741"/>
    </source>
</evidence>
<organism evidence="5 6">
    <name type="scientific">Chromobacterium fluminis</name>
    <dbReference type="NCBI Taxonomy" id="3044269"/>
    <lineage>
        <taxon>Bacteria</taxon>
        <taxon>Pseudomonadati</taxon>
        <taxon>Pseudomonadota</taxon>
        <taxon>Betaproteobacteria</taxon>
        <taxon>Neisseriales</taxon>
        <taxon>Chromobacteriaceae</taxon>
        <taxon>Chromobacterium</taxon>
    </lineage>
</organism>
<dbReference type="InterPro" id="IPR001482">
    <property type="entry name" value="T2SS/T4SS_dom"/>
</dbReference>
<dbReference type="Gene3D" id="3.40.50.300">
    <property type="entry name" value="P-loop containing nucleotide triphosphate hydrolases"/>
    <property type="match status" value="1"/>
</dbReference>
<protein>
    <submittedName>
        <fullName evidence="5">Flp pilus assembly complex ATPase component TadA</fullName>
    </submittedName>
</protein>
<feature type="domain" description="AAA+ ATPase" evidence="4">
    <location>
        <begin position="193"/>
        <end position="315"/>
    </location>
</feature>
<comment type="similarity">
    <text evidence="1">Belongs to the GSP E family.</text>
</comment>
<name>A0ABX0LDT5_9NEIS</name>
<accession>A0ABX0LDT5</accession>
<reference evidence="5 6" key="1">
    <citation type="submission" date="2020-03" db="EMBL/GenBank/DDBJ databases">
        <title>Draft genome sequence of environmentally isolated cultures.</title>
        <authorList>
            <person name="Wilson H.S."/>
            <person name="De Leon M.E."/>
        </authorList>
    </citation>
    <scope>NUCLEOTIDE SEQUENCE [LARGE SCALE GENOMIC DNA]</scope>
    <source>
        <strain evidence="5 6">HSC-31F16</strain>
    </source>
</reference>
<dbReference type="InterPro" id="IPR003593">
    <property type="entry name" value="AAA+_ATPase"/>
</dbReference>
<dbReference type="SMART" id="SM00382">
    <property type="entry name" value="AAA"/>
    <property type="match status" value="1"/>
</dbReference>
<dbReference type="EMBL" id="JAAOMA010000042">
    <property type="protein sequence ID" value="NHR07791.1"/>
    <property type="molecule type" value="Genomic_DNA"/>
</dbReference>
<dbReference type="RefSeq" id="WP_166453541.1">
    <property type="nucleotide sequence ID" value="NZ_JAAOMA010000042.1"/>
</dbReference>
<keyword evidence="3" id="KW-0067">ATP-binding</keyword>